<accession>A0A0V0QI25</accession>
<evidence type="ECO:0000259" key="8">
    <source>
        <dbReference type="Pfam" id="PF07524"/>
    </source>
</evidence>
<dbReference type="Pfam" id="PF07524">
    <property type="entry name" value="Bromo_TP"/>
    <property type="match status" value="1"/>
</dbReference>
<keyword evidence="4" id="KW-0539">Nucleus</keyword>
<feature type="transmembrane region" description="Helical" evidence="7">
    <location>
        <begin position="303"/>
        <end position="324"/>
    </location>
</feature>
<feature type="region of interest" description="Disordered" evidence="6">
    <location>
        <begin position="385"/>
        <end position="428"/>
    </location>
</feature>
<feature type="region of interest" description="Disordered" evidence="6">
    <location>
        <begin position="529"/>
        <end position="558"/>
    </location>
</feature>
<evidence type="ECO:0000256" key="4">
    <source>
        <dbReference type="ARBA" id="ARBA00023242"/>
    </source>
</evidence>
<keyword evidence="3" id="KW-0804">Transcription</keyword>
<evidence type="ECO:0000256" key="3">
    <source>
        <dbReference type="ARBA" id="ARBA00023163"/>
    </source>
</evidence>
<dbReference type="InterPro" id="IPR009072">
    <property type="entry name" value="Histone-fold"/>
</dbReference>
<sequence length="558" mass="65099">MQSNSSNLGYPETVHKLMKIYIVQYLIKHNYQKVHENGLNILADLLIKYIQKLGQKTKQIAEKSKRNIPNMLQLFMVMDQTNVNLMRLNDFILDEEHGTADDGFMQSVCKEVFPEHEIEQFRKNQLSKQDLEGLQMSFIDKQNQEPIILMPTLDQMIQPPDQNSLKKTNMQQKQYLNEIEIKNLKIKQKEYFQNQQQEIIQKKQELIEQELENQKKVNQALGIGGEFNEDTENNSQAEDTIKNESSVHLTKIPLGLTILYSIIFFFILLGILACFRHVSPEGFGKLGCCMSCLGIWVRNFKTVILLINLIVFILLFAQFCTLFFTNDCKNSPHITTQTVDDRIVVQQTLLQTKEEQFNKEINNLTRRISKLEEEKNKVEAKINERLKREQEQEQQQDQQTKKKKDEKKGKASKKGKDQPPEDEDEKQKYDLEQQINEFKEFQEKYKEKINKIKESVKRYFGYLEDQDLIIELLDKGGERKFVKTKQDLVANEFLADQNTYVLALVKPAQTEDAEDEIMVCDLDGGSIRTCEEDKTAPPDEPLVVLAKDDKKKKKPGKK</sequence>
<evidence type="ECO:0000256" key="6">
    <source>
        <dbReference type="SAM" id="MobiDB-lite"/>
    </source>
</evidence>
<evidence type="ECO:0000313" key="10">
    <source>
        <dbReference type="Proteomes" id="UP000054937"/>
    </source>
</evidence>
<comment type="caution">
    <text evidence="9">The sequence shown here is derived from an EMBL/GenBank/DDBJ whole genome shotgun (WGS) entry which is preliminary data.</text>
</comment>
<dbReference type="EMBL" id="LDAU01000161">
    <property type="protein sequence ID" value="KRX01913.1"/>
    <property type="molecule type" value="Genomic_DNA"/>
</dbReference>
<protein>
    <recommendedName>
        <fullName evidence="8">Bromodomain associated domain-containing protein</fullName>
    </recommendedName>
</protein>
<dbReference type="GO" id="GO:0046982">
    <property type="term" value="F:protein heterodimerization activity"/>
    <property type="evidence" value="ECO:0007669"/>
    <property type="project" value="InterPro"/>
</dbReference>
<evidence type="ECO:0000256" key="7">
    <source>
        <dbReference type="SAM" id="Phobius"/>
    </source>
</evidence>
<dbReference type="Gene3D" id="1.10.20.10">
    <property type="entry name" value="Histone, subunit A"/>
    <property type="match status" value="1"/>
</dbReference>
<dbReference type="OrthoDB" id="303459at2759"/>
<evidence type="ECO:0000256" key="5">
    <source>
        <dbReference type="SAM" id="Coils"/>
    </source>
</evidence>
<keyword evidence="10" id="KW-1185">Reference proteome</keyword>
<feature type="domain" description="Bromodomain associated" evidence="8">
    <location>
        <begin position="13"/>
        <end position="83"/>
    </location>
</feature>
<keyword evidence="7" id="KW-0472">Membrane</keyword>
<dbReference type="InterPro" id="IPR006565">
    <property type="entry name" value="BTP"/>
</dbReference>
<keyword evidence="5" id="KW-0175">Coiled coil</keyword>
<feature type="coiled-coil region" evidence="5">
    <location>
        <begin position="192"/>
        <end position="220"/>
    </location>
</feature>
<keyword evidence="2" id="KW-0805">Transcription regulation</keyword>
<proteinExistence type="predicted"/>
<keyword evidence="7" id="KW-1133">Transmembrane helix</keyword>
<dbReference type="Proteomes" id="UP000054937">
    <property type="component" value="Unassembled WGS sequence"/>
</dbReference>
<organism evidence="9 10">
    <name type="scientific">Pseudocohnilembus persalinus</name>
    <name type="common">Ciliate</name>
    <dbReference type="NCBI Taxonomy" id="266149"/>
    <lineage>
        <taxon>Eukaryota</taxon>
        <taxon>Sar</taxon>
        <taxon>Alveolata</taxon>
        <taxon>Ciliophora</taxon>
        <taxon>Intramacronucleata</taxon>
        <taxon>Oligohymenophorea</taxon>
        <taxon>Scuticociliatia</taxon>
        <taxon>Philasterida</taxon>
        <taxon>Pseudocohnilembidae</taxon>
        <taxon>Pseudocohnilembus</taxon>
    </lineage>
</organism>
<reference evidence="9 10" key="1">
    <citation type="journal article" date="2015" name="Sci. Rep.">
        <title>Genome of the facultative scuticociliatosis pathogen Pseudocohnilembus persalinus provides insight into its virulence through horizontal gene transfer.</title>
        <authorList>
            <person name="Xiong J."/>
            <person name="Wang G."/>
            <person name="Cheng J."/>
            <person name="Tian M."/>
            <person name="Pan X."/>
            <person name="Warren A."/>
            <person name="Jiang C."/>
            <person name="Yuan D."/>
            <person name="Miao W."/>
        </authorList>
    </citation>
    <scope>NUCLEOTIDE SEQUENCE [LARGE SCALE GENOMIC DNA]</scope>
    <source>
        <strain evidence="9">36N120E</strain>
    </source>
</reference>
<comment type="subcellular location">
    <subcellularLocation>
        <location evidence="1">Nucleus</location>
    </subcellularLocation>
</comment>
<dbReference type="InParanoid" id="A0A0V0QI25"/>
<dbReference type="GO" id="GO:0005634">
    <property type="term" value="C:nucleus"/>
    <property type="evidence" value="ECO:0007669"/>
    <property type="project" value="UniProtKB-SubCell"/>
</dbReference>
<keyword evidence="7" id="KW-0812">Transmembrane</keyword>
<dbReference type="CDD" id="cd00076">
    <property type="entry name" value="HFD_SF"/>
    <property type="match status" value="1"/>
</dbReference>
<evidence type="ECO:0000256" key="2">
    <source>
        <dbReference type="ARBA" id="ARBA00023015"/>
    </source>
</evidence>
<feature type="transmembrane region" description="Helical" evidence="7">
    <location>
        <begin position="252"/>
        <end position="275"/>
    </location>
</feature>
<feature type="compositionally biased region" description="Basic and acidic residues" evidence="6">
    <location>
        <begin position="406"/>
        <end position="428"/>
    </location>
</feature>
<gene>
    <name evidence="9" type="ORF">PPERSA_05752</name>
</gene>
<evidence type="ECO:0000313" key="9">
    <source>
        <dbReference type="EMBL" id="KRX01913.1"/>
    </source>
</evidence>
<evidence type="ECO:0000256" key="1">
    <source>
        <dbReference type="ARBA" id="ARBA00004123"/>
    </source>
</evidence>
<name>A0A0V0QI25_PSEPJ</name>
<dbReference type="AlphaFoldDB" id="A0A0V0QI25"/>